<dbReference type="InterPro" id="IPR031061">
    <property type="entry name" value="HMGB_plant"/>
</dbReference>
<accession>D8QNW7</accession>
<reference evidence="7 8" key="1">
    <citation type="journal article" date="2011" name="Science">
        <title>The Selaginella genome identifies genetic changes associated with the evolution of vascular plants.</title>
        <authorList>
            <person name="Banks J.A."/>
            <person name="Nishiyama T."/>
            <person name="Hasebe M."/>
            <person name="Bowman J.L."/>
            <person name="Gribskov M."/>
            <person name="dePamphilis C."/>
            <person name="Albert V.A."/>
            <person name="Aono N."/>
            <person name="Aoyama T."/>
            <person name="Ambrose B.A."/>
            <person name="Ashton N.W."/>
            <person name="Axtell M.J."/>
            <person name="Barker E."/>
            <person name="Barker M.S."/>
            <person name="Bennetzen J.L."/>
            <person name="Bonawitz N.D."/>
            <person name="Chapple C."/>
            <person name="Cheng C."/>
            <person name="Correa L.G."/>
            <person name="Dacre M."/>
            <person name="DeBarry J."/>
            <person name="Dreyer I."/>
            <person name="Elias M."/>
            <person name="Engstrom E.M."/>
            <person name="Estelle M."/>
            <person name="Feng L."/>
            <person name="Finet C."/>
            <person name="Floyd S.K."/>
            <person name="Frommer W.B."/>
            <person name="Fujita T."/>
            <person name="Gramzow L."/>
            <person name="Gutensohn M."/>
            <person name="Harholt J."/>
            <person name="Hattori M."/>
            <person name="Heyl A."/>
            <person name="Hirai T."/>
            <person name="Hiwatashi Y."/>
            <person name="Ishikawa M."/>
            <person name="Iwata M."/>
            <person name="Karol K.G."/>
            <person name="Koehler B."/>
            <person name="Kolukisaoglu U."/>
            <person name="Kubo M."/>
            <person name="Kurata T."/>
            <person name="Lalonde S."/>
            <person name="Li K."/>
            <person name="Li Y."/>
            <person name="Litt A."/>
            <person name="Lyons E."/>
            <person name="Manning G."/>
            <person name="Maruyama T."/>
            <person name="Michael T.P."/>
            <person name="Mikami K."/>
            <person name="Miyazaki S."/>
            <person name="Morinaga S."/>
            <person name="Murata T."/>
            <person name="Mueller-Roeber B."/>
            <person name="Nelson D.R."/>
            <person name="Obara M."/>
            <person name="Oguri Y."/>
            <person name="Olmstead R.G."/>
            <person name="Onodera N."/>
            <person name="Petersen B.L."/>
            <person name="Pils B."/>
            <person name="Prigge M."/>
            <person name="Rensing S.A."/>
            <person name="Riano-Pachon D.M."/>
            <person name="Roberts A.W."/>
            <person name="Sato Y."/>
            <person name="Scheller H.V."/>
            <person name="Schulz B."/>
            <person name="Schulz C."/>
            <person name="Shakirov E.V."/>
            <person name="Shibagaki N."/>
            <person name="Shinohara N."/>
            <person name="Shippen D.E."/>
            <person name="Soerensen I."/>
            <person name="Sotooka R."/>
            <person name="Sugimoto N."/>
            <person name="Sugita M."/>
            <person name="Sumikawa N."/>
            <person name="Tanurdzic M."/>
            <person name="Theissen G."/>
            <person name="Ulvskov P."/>
            <person name="Wakazuki S."/>
            <person name="Weng J.K."/>
            <person name="Willats W.W."/>
            <person name="Wipf D."/>
            <person name="Wolf P.G."/>
            <person name="Yang L."/>
            <person name="Zimmer A.D."/>
            <person name="Zhu Q."/>
            <person name="Mitros T."/>
            <person name="Hellsten U."/>
            <person name="Loque D."/>
            <person name="Otillar R."/>
            <person name="Salamov A."/>
            <person name="Schmutz J."/>
            <person name="Shapiro H."/>
            <person name="Lindquist E."/>
            <person name="Lucas S."/>
            <person name="Rokhsar D."/>
            <person name="Grigoriev I.V."/>
        </authorList>
    </citation>
    <scope>NUCLEOTIDE SEQUENCE [LARGE SCALE GENOMIC DNA]</scope>
</reference>
<keyword evidence="2 4" id="KW-0238">DNA-binding</keyword>
<protein>
    <recommendedName>
        <fullName evidence="6">HMG box domain-containing protein</fullName>
    </recommendedName>
</protein>
<evidence type="ECO:0000256" key="1">
    <source>
        <dbReference type="ARBA" id="ARBA00004123"/>
    </source>
</evidence>
<evidence type="ECO:0000313" key="7">
    <source>
        <dbReference type="EMBL" id="EFJ38183.1"/>
    </source>
</evidence>
<keyword evidence="3 4" id="KW-0539">Nucleus</keyword>
<sequence length="134" mass="14872">IRNGKKKALSVKETKPKAAKAKKPVKAKGKKDPNQPKKPATAFFIFLEEFRQTYKKDHPDVKGVAAIGKAGGDMWKSLSDKEKEPYHAKAAKRKADYDKDLEAYNKKKEDGSAGESEVKSKSAGNDDDEEVCFL</sequence>
<feature type="DNA-binding region" description="HMG box" evidence="4">
    <location>
        <begin position="36"/>
        <end position="105"/>
    </location>
</feature>
<comment type="subcellular location">
    <subcellularLocation>
        <location evidence="1">Nucleus</location>
    </subcellularLocation>
</comment>
<dbReference type="EMBL" id="GL377565">
    <property type="protein sequence ID" value="EFJ38183.1"/>
    <property type="molecule type" value="Genomic_DNA"/>
</dbReference>
<dbReference type="Gene3D" id="1.10.30.10">
    <property type="entry name" value="High mobility group box domain"/>
    <property type="match status" value="1"/>
</dbReference>
<keyword evidence="8" id="KW-1185">Reference proteome</keyword>
<gene>
    <name evidence="7" type="ORF">SELMODRAFT_75453</name>
</gene>
<dbReference type="PANTHER" id="PTHR46261">
    <property type="entry name" value="HIGH MOBILITY GROUP B PROTEIN 4-RELATED"/>
    <property type="match status" value="1"/>
</dbReference>
<feature type="compositionally biased region" description="Basic residues" evidence="5">
    <location>
        <begin position="17"/>
        <end position="29"/>
    </location>
</feature>
<dbReference type="SUPFAM" id="SSF47095">
    <property type="entry name" value="HMG-box"/>
    <property type="match status" value="1"/>
</dbReference>
<dbReference type="FunCoup" id="D8QNW7">
    <property type="interactions" value="3078"/>
</dbReference>
<feature type="compositionally biased region" description="Basic and acidic residues" evidence="5">
    <location>
        <begin position="78"/>
        <end position="120"/>
    </location>
</feature>
<dbReference type="OMA" id="KRWETIS"/>
<dbReference type="PROSITE" id="PS50118">
    <property type="entry name" value="HMG_BOX_2"/>
    <property type="match status" value="1"/>
</dbReference>
<evidence type="ECO:0000259" key="6">
    <source>
        <dbReference type="PROSITE" id="PS50118"/>
    </source>
</evidence>
<dbReference type="InParanoid" id="D8QNW7"/>
<evidence type="ECO:0000256" key="5">
    <source>
        <dbReference type="SAM" id="MobiDB-lite"/>
    </source>
</evidence>
<dbReference type="InterPro" id="IPR009071">
    <property type="entry name" value="HMG_box_dom"/>
</dbReference>
<dbReference type="Proteomes" id="UP000001514">
    <property type="component" value="Unassembled WGS sequence"/>
</dbReference>
<dbReference type="PRINTS" id="PR00886">
    <property type="entry name" value="HIGHMOBLTY12"/>
</dbReference>
<dbReference type="GO" id="GO:0003677">
    <property type="term" value="F:DNA binding"/>
    <property type="evidence" value="ECO:0007669"/>
    <property type="project" value="UniProtKB-UniRule"/>
</dbReference>
<feature type="region of interest" description="Disordered" evidence="5">
    <location>
        <begin position="1"/>
        <end position="38"/>
    </location>
</feature>
<dbReference type="Gramene" id="EFJ38183">
    <property type="protein sequence ID" value="EFJ38183"/>
    <property type="gene ID" value="SELMODRAFT_75453"/>
</dbReference>
<dbReference type="InterPro" id="IPR036910">
    <property type="entry name" value="HMG_box_dom_sf"/>
</dbReference>
<dbReference type="AlphaFoldDB" id="D8QNW7"/>
<proteinExistence type="predicted"/>
<evidence type="ECO:0000256" key="4">
    <source>
        <dbReference type="PROSITE-ProRule" id="PRU00267"/>
    </source>
</evidence>
<dbReference type="KEGG" id="smo:SELMODRAFT_75453"/>
<dbReference type="eggNOG" id="KOG0381">
    <property type="taxonomic scope" value="Eukaryota"/>
</dbReference>
<dbReference type="HOGENOM" id="CLU_082854_1_1_1"/>
<dbReference type="CDD" id="cd22005">
    <property type="entry name" value="HMG-box_AtHMGB1-like"/>
    <property type="match status" value="1"/>
</dbReference>
<dbReference type="STRING" id="88036.D8QNW7"/>
<name>D8QNW7_SELML</name>
<dbReference type="SMART" id="SM00398">
    <property type="entry name" value="HMG"/>
    <property type="match status" value="1"/>
</dbReference>
<feature type="domain" description="HMG box" evidence="6">
    <location>
        <begin position="36"/>
        <end position="105"/>
    </location>
</feature>
<feature type="region of interest" description="Disordered" evidence="5">
    <location>
        <begin position="72"/>
        <end position="134"/>
    </location>
</feature>
<evidence type="ECO:0000256" key="3">
    <source>
        <dbReference type="ARBA" id="ARBA00023242"/>
    </source>
</evidence>
<dbReference type="PANTHER" id="PTHR46261:SF1">
    <property type="entry name" value="HIGH MOBILITY GROUP B PROTEIN 1"/>
    <property type="match status" value="1"/>
</dbReference>
<evidence type="ECO:0000313" key="8">
    <source>
        <dbReference type="Proteomes" id="UP000001514"/>
    </source>
</evidence>
<dbReference type="Pfam" id="PF00505">
    <property type="entry name" value="HMG_box"/>
    <property type="match status" value="1"/>
</dbReference>
<feature type="compositionally biased region" description="Acidic residues" evidence="5">
    <location>
        <begin position="125"/>
        <end position="134"/>
    </location>
</feature>
<organism evidence="8">
    <name type="scientific">Selaginella moellendorffii</name>
    <name type="common">Spikemoss</name>
    <dbReference type="NCBI Taxonomy" id="88036"/>
    <lineage>
        <taxon>Eukaryota</taxon>
        <taxon>Viridiplantae</taxon>
        <taxon>Streptophyta</taxon>
        <taxon>Embryophyta</taxon>
        <taxon>Tracheophyta</taxon>
        <taxon>Lycopodiopsida</taxon>
        <taxon>Selaginellales</taxon>
        <taxon>Selaginellaceae</taxon>
        <taxon>Selaginella</taxon>
    </lineage>
</organism>
<feature type="non-terminal residue" evidence="7">
    <location>
        <position position="1"/>
    </location>
</feature>
<dbReference type="GO" id="GO:0005634">
    <property type="term" value="C:nucleus"/>
    <property type="evidence" value="ECO:0007669"/>
    <property type="project" value="UniProtKB-SubCell"/>
</dbReference>
<evidence type="ECO:0000256" key="2">
    <source>
        <dbReference type="ARBA" id="ARBA00023125"/>
    </source>
</evidence>